<accession>A0A9D1M1S3</accession>
<dbReference type="GO" id="GO:0006488">
    <property type="term" value="P:dolichol-linked oligosaccharide biosynthetic process"/>
    <property type="evidence" value="ECO:0007669"/>
    <property type="project" value="InterPro"/>
</dbReference>
<keyword evidence="3" id="KW-0328">Glycosyltransferase</keyword>
<comment type="caution">
    <text evidence="7">The sequence shown here is derived from an EMBL/GenBank/DDBJ whole genome shotgun (WGS) entry which is preliminary data.</text>
</comment>
<dbReference type="InterPro" id="IPR039042">
    <property type="entry name" value="Alg13-like"/>
</dbReference>
<dbReference type="SUPFAM" id="SSF53756">
    <property type="entry name" value="UDP-Glycosyltransferase/glycogen phosphorylase"/>
    <property type="match status" value="1"/>
</dbReference>
<dbReference type="EMBL" id="DVNH01000039">
    <property type="protein sequence ID" value="HIU52014.1"/>
    <property type="molecule type" value="Genomic_DNA"/>
</dbReference>
<dbReference type="AlphaFoldDB" id="A0A9D1M1S3"/>
<evidence type="ECO:0000256" key="2">
    <source>
        <dbReference type="ARBA" id="ARBA00006962"/>
    </source>
</evidence>
<dbReference type="NCBIfam" id="NF041548">
    <property type="entry name" value="PssE"/>
    <property type="match status" value="1"/>
</dbReference>
<proteinExistence type="inferred from homology"/>
<comment type="similarity">
    <text evidence="2">Belongs to the glycosyltransferase 28 family.</text>
</comment>
<evidence type="ECO:0000313" key="8">
    <source>
        <dbReference type="Proteomes" id="UP000824093"/>
    </source>
</evidence>
<dbReference type="Pfam" id="PF04101">
    <property type="entry name" value="Glyco_tran_28_C"/>
    <property type="match status" value="1"/>
</dbReference>
<organism evidence="7 8">
    <name type="scientific">Candidatus Merdicola faecigallinarum</name>
    <dbReference type="NCBI Taxonomy" id="2840862"/>
    <lineage>
        <taxon>Bacteria</taxon>
        <taxon>Bacillati</taxon>
        <taxon>Bacillota</taxon>
        <taxon>Clostridia</taxon>
        <taxon>Candidatus Merdicola</taxon>
    </lineage>
</organism>
<keyword evidence="4" id="KW-0808">Transferase</keyword>
<keyword evidence="5" id="KW-0256">Endoplasmic reticulum</keyword>
<dbReference type="Gene3D" id="3.40.50.2000">
    <property type="entry name" value="Glycogen Phosphorylase B"/>
    <property type="match status" value="1"/>
</dbReference>
<sequence>MILVLLGTQKNSFHRLLEEVQKCIDKKLIQEEVIVQAGGTKFESKDMKIFDLVSNEELDKLKEDADLIITHGGVGSIVGCLKMGKKMIAVPRYSKYGEHVNDHQLQIIQTFDSQGFIKGIKDVSELEEALLRDERLCSKTFCKQYKSCHKNH</sequence>
<evidence type="ECO:0000259" key="6">
    <source>
        <dbReference type="Pfam" id="PF04101"/>
    </source>
</evidence>
<evidence type="ECO:0000256" key="5">
    <source>
        <dbReference type="ARBA" id="ARBA00022824"/>
    </source>
</evidence>
<dbReference type="GO" id="GO:0016758">
    <property type="term" value="F:hexosyltransferase activity"/>
    <property type="evidence" value="ECO:0007669"/>
    <property type="project" value="InterPro"/>
</dbReference>
<evidence type="ECO:0000313" key="7">
    <source>
        <dbReference type="EMBL" id="HIU52014.1"/>
    </source>
</evidence>
<dbReference type="PANTHER" id="PTHR12867:SF6">
    <property type="entry name" value="N-ACETYLGLUCOSAMINYLDIPHOSPHODOLICHOL N-ACETYLGLUCOSAMINYLTRANSFERASE"/>
    <property type="match status" value="1"/>
</dbReference>
<evidence type="ECO:0000256" key="1">
    <source>
        <dbReference type="ARBA" id="ARBA00004240"/>
    </source>
</evidence>
<reference evidence="7" key="1">
    <citation type="submission" date="2020-10" db="EMBL/GenBank/DDBJ databases">
        <authorList>
            <person name="Gilroy R."/>
        </authorList>
    </citation>
    <scope>NUCLEOTIDE SEQUENCE</scope>
    <source>
        <strain evidence="7">CHK195-15760</strain>
    </source>
</reference>
<reference evidence="7" key="2">
    <citation type="journal article" date="2021" name="PeerJ">
        <title>Extensive microbial diversity within the chicken gut microbiome revealed by metagenomics and culture.</title>
        <authorList>
            <person name="Gilroy R."/>
            <person name="Ravi A."/>
            <person name="Getino M."/>
            <person name="Pursley I."/>
            <person name="Horton D.L."/>
            <person name="Alikhan N.F."/>
            <person name="Baker D."/>
            <person name="Gharbi K."/>
            <person name="Hall N."/>
            <person name="Watson M."/>
            <person name="Adriaenssens E.M."/>
            <person name="Foster-Nyarko E."/>
            <person name="Jarju S."/>
            <person name="Secka A."/>
            <person name="Antonio M."/>
            <person name="Oren A."/>
            <person name="Chaudhuri R.R."/>
            <person name="La Ragione R."/>
            <person name="Hildebrand F."/>
            <person name="Pallen M.J."/>
        </authorList>
    </citation>
    <scope>NUCLEOTIDE SEQUENCE</scope>
    <source>
        <strain evidence="7">CHK195-15760</strain>
    </source>
</reference>
<dbReference type="PANTHER" id="PTHR12867">
    <property type="entry name" value="GLYCOSYL TRANSFERASE-RELATED"/>
    <property type="match status" value="1"/>
</dbReference>
<feature type="domain" description="Glycosyl transferase family 28 C-terminal" evidence="6">
    <location>
        <begin position="1"/>
        <end position="131"/>
    </location>
</feature>
<dbReference type="InterPro" id="IPR007235">
    <property type="entry name" value="Glyco_trans_28_C"/>
</dbReference>
<name>A0A9D1M1S3_9FIRM</name>
<comment type="subcellular location">
    <subcellularLocation>
        <location evidence="1">Endoplasmic reticulum</location>
    </subcellularLocation>
</comment>
<protein>
    <recommendedName>
        <fullName evidence="6">Glycosyl transferase family 28 C-terminal domain-containing protein</fullName>
    </recommendedName>
</protein>
<evidence type="ECO:0000256" key="4">
    <source>
        <dbReference type="ARBA" id="ARBA00022679"/>
    </source>
</evidence>
<dbReference type="InterPro" id="IPR048097">
    <property type="entry name" value="Cps14G-like"/>
</dbReference>
<dbReference type="Proteomes" id="UP000824093">
    <property type="component" value="Unassembled WGS sequence"/>
</dbReference>
<evidence type="ECO:0000256" key="3">
    <source>
        <dbReference type="ARBA" id="ARBA00022676"/>
    </source>
</evidence>
<gene>
    <name evidence="7" type="ORF">IAB70_05290</name>
</gene>